<feature type="domain" description="TMEM205-like" evidence="6">
    <location>
        <begin position="10"/>
        <end position="108"/>
    </location>
</feature>
<reference evidence="7 8" key="1">
    <citation type="submission" date="2022-10" db="EMBL/GenBank/DDBJ databases">
        <title>Janthinobacterium sp. hw3 Genome sequencing.</title>
        <authorList>
            <person name="Park S."/>
        </authorList>
    </citation>
    <scope>NUCLEOTIDE SEQUENCE [LARGE SCALE GENOMIC DNA]</scope>
    <source>
        <strain evidence="8">hw3</strain>
    </source>
</reference>
<dbReference type="EMBL" id="JAQQXR010000001">
    <property type="protein sequence ID" value="MDC8756297.1"/>
    <property type="molecule type" value="Genomic_DNA"/>
</dbReference>
<dbReference type="RefSeq" id="WP_273668921.1">
    <property type="nucleotide sequence ID" value="NZ_JAQQXR010000001.1"/>
</dbReference>
<gene>
    <name evidence="7" type="ORF">OIK44_01680</name>
</gene>
<sequence>MPLARLRVVVATLWAGSLWTVGYLVAPTLFATLSDRALAGSIAGSMFRNGAVLSAAFALLMLALLRRDAAGLAPRRRRLLTGLVLAMLACVLLNYLGIQPLIAAIREAAGPGGLDASPQRKLFGMLHGVSMLVYLAQSALAAVLIWKQE</sequence>
<evidence type="ECO:0000259" key="6">
    <source>
        <dbReference type="Pfam" id="PF13664"/>
    </source>
</evidence>
<feature type="transmembrane region" description="Helical" evidence="5">
    <location>
        <begin position="46"/>
        <end position="67"/>
    </location>
</feature>
<feature type="transmembrane region" description="Helical" evidence="5">
    <location>
        <begin position="122"/>
        <end position="146"/>
    </location>
</feature>
<evidence type="ECO:0000256" key="5">
    <source>
        <dbReference type="SAM" id="Phobius"/>
    </source>
</evidence>
<comment type="caution">
    <text evidence="7">The sequence shown here is derived from an EMBL/GenBank/DDBJ whole genome shotgun (WGS) entry which is preliminary data.</text>
</comment>
<dbReference type="InterPro" id="IPR025423">
    <property type="entry name" value="TMEM205-like"/>
</dbReference>
<evidence type="ECO:0000256" key="2">
    <source>
        <dbReference type="ARBA" id="ARBA00022692"/>
    </source>
</evidence>
<keyword evidence="2 5" id="KW-0812">Transmembrane</keyword>
<accession>A0ABT5JXN0</accession>
<evidence type="ECO:0000313" key="7">
    <source>
        <dbReference type="EMBL" id="MDC8756297.1"/>
    </source>
</evidence>
<organism evidence="7 8">
    <name type="scientific">Janthinobacterium fluminis</name>
    <dbReference type="NCBI Taxonomy" id="2987524"/>
    <lineage>
        <taxon>Bacteria</taxon>
        <taxon>Pseudomonadati</taxon>
        <taxon>Pseudomonadota</taxon>
        <taxon>Betaproteobacteria</taxon>
        <taxon>Burkholderiales</taxon>
        <taxon>Oxalobacteraceae</taxon>
        <taxon>Janthinobacterium</taxon>
    </lineage>
</organism>
<evidence type="ECO:0000256" key="3">
    <source>
        <dbReference type="ARBA" id="ARBA00022989"/>
    </source>
</evidence>
<feature type="transmembrane region" description="Helical" evidence="5">
    <location>
        <begin position="79"/>
        <end position="102"/>
    </location>
</feature>
<evidence type="ECO:0000256" key="4">
    <source>
        <dbReference type="ARBA" id="ARBA00023136"/>
    </source>
</evidence>
<comment type="subcellular location">
    <subcellularLocation>
        <location evidence="1">Membrane</location>
    </subcellularLocation>
</comment>
<proteinExistence type="predicted"/>
<evidence type="ECO:0000313" key="8">
    <source>
        <dbReference type="Proteomes" id="UP001221208"/>
    </source>
</evidence>
<keyword evidence="3 5" id="KW-1133">Transmembrane helix</keyword>
<dbReference type="Pfam" id="PF13664">
    <property type="entry name" value="DUF4149"/>
    <property type="match status" value="1"/>
</dbReference>
<name>A0ABT5JXN0_9BURK</name>
<protein>
    <submittedName>
        <fullName evidence="7">DUF4149 domain-containing protein</fullName>
    </submittedName>
</protein>
<keyword evidence="8" id="KW-1185">Reference proteome</keyword>
<feature type="transmembrane region" description="Helical" evidence="5">
    <location>
        <begin position="7"/>
        <end position="26"/>
    </location>
</feature>
<dbReference type="Proteomes" id="UP001221208">
    <property type="component" value="Unassembled WGS sequence"/>
</dbReference>
<evidence type="ECO:0000256" key="1">
    <source>
        <dbReference type="ARBA" id="ARBA00004370"/>
    </source>
</evidence>
<keyword evidence="4 5" id="KW-0472">Membrane</keyword>